<reference evidence="2" key="2">
    <citation type="submission" date="2021-01" db="EMBL/GenBank/DDBJ databases">
        <authorList>
            <person name="Kang M."/>
        </authorList>
    </citation>
    <scope>NUCLEOTIDE SEQUENCE</scope>
    <source>
        <strain evidence="2">KACC 17527</strain>
    </source>
</reference>
<organism evidence="2 3">
    <name type="scientific">Ramlibacter ginsenosidimutans</name>
    <dbReference type="NCBI Taxonomy" id="502333"/>
    <lineage>
        <taxon>Bacteria</taxon>
        <taxon>Pseudomonadati</taxon>
        <taxon>Pseudomonadota</taxon>
        <taxon>Betaproteobacteria</taxon>
        <taxon>Burkholderiales</taxon>
        <taxon>Comamonadaceae</taxon>
        <taxon>Ramlibacter</taxon>
    </lineage>
</organism>
<reference evidence="2" key="1">
    <citation type="journal article" date="2012" name="J. Microbiol. Biotechnol.">
        <title>Ramlibacter ginsenosidimutans sp. nov., with ginsenoside-converting activity.</title>
        <authorList>
            <person name="Wang L."/>
            <person name="An D.S."/>
            <person name="Kim S.G."/>
            <person name="Jin F.X."/>
            <person name="Kim S.C."/>
            <person name="Lee S.T."/>
            <person name="Im W.T."/>
        </authorList>
    </citation>
    <scope>NUCLEOTIDE SEQUENCE</scope>
    <source>
        <strain evidence="2">KACC 17527</strain>
    </source>
</reference>
<sequence>MRNRSRGLLAVAAWCACAGARAAGGHFSVDDASLLEPGHCEEETWASHYDGGAQLLHAGVNCRVGPIEIDGAGEHARGDGRSATAWNLEVKWAHELDEQWSVGADLQPIWITQQHPNYAGTRFYAIATWHPLKSLAVNANLGRDFGNGTRDLPRGGVSLEWQASEPWTLIVERYLENETHFVRAGAHWSPNGRWSVDLSRAQRLAGPNASYWTLGITLPLAGD</sequence>
<keyword evidence="3" id="KW-1185">Reference proteome</keyword>
<comment type="caution">
    <text evidence="2">The sequence shown here is derived from an EMBL/GenBank/DDBJ whole genome shotgun (WGS) entry which is preliminary data.</text>
</comment>
<feature type="signal peptide" evidence="1">
    <location>
        <begin position="1"/>
        <end position="22"/>
    </location>
</feature>
<evidence type="ECO:0000313" key="3">
    <source>
        <dbReference type="Proteomes" id="UP000630528"/>
    </source>
</evidence>
<dbReference type="RefSeq" id="WP_201166781.1">
    <property type="nucleotide sequence ID" value="NZ_JAEPWM010000001.1"/>
</dbReference>
<dbReference type="Proteomes" id="UP000630528">
    <property type="component" value="Unassembled WGS sequence"/>
</dbReference>
<proteinExistence type="predicted"/>
<protein>
    <recommendedName>
        <fullName evidence="4">Transporter</fullName>
    </recommendedName>
</protein>
<name>A0A934TQI5_9BURK</name>
<dbReference type="PROSITE" id="PS51257">
    <property type="entry name" value="PROKAR_LIPOPROTEIN"/>
    <property type="match status" value="1"/>
</dbReference>
<dbReference type="AlphaFoldDB" id="A0A934TQI5"/>
<evidence type="ECO:0000256" key="1">
    <source>
        <dbReference type="SAM" id="SignalP"/>
    </source>
</evidence>
<dbReference type="EMBL" id="JAEPWM010000001">
    <property type="protein sequence ID" value="MBK6005445.1"/>
    <property type="molecule type" value="Genomic_DNA"/>
</dbReference>
<evidence type="ECO:0000313" key="2">
    <source>
        <dbReference type="EMBL" id="MBK6005445.1"/>
    </source>
</evidence>
<feature type="chain" id="PRO_5037715012" description="Transporter" evidence="1">
    <location>
        <begin position="23"/>
        <end position="223"/>
    </location>
</feature>
<gene>
    <name evidence="2" type="ORF">JJB11_05025</name>
</gene>
<accession>A0A934TQI5</accession>
<keyword evidence="1" id="KW-0732">Signal</keyword>
<evidence type="ECO:0008006" key="4">
    <source>
        <dbReference type="Google" id="ProtNLM"/>
    </source>
</evidence>